<evidence type="ECO:0000256" key="7">
    <source>
        <dbReference type="ARBA" id="ARBA00023136"/>
    </source>
</evidence>
<gene>
    <name evidence="11" type="primary">cysT</name>
    <name evidence="11" type="ORF">GCM10009416_37990</name>
</gene>
<evidence type="ECO:0000256" key="8">
    <source>
        <dbReference type="ARBA" id="ARBA00025323"/>
    </source>
</evidence>
<keyword evidence="12" id="KW-1185">Reference proteome</keyword>
<organism evidence="11 12">
    <name type="scientific">Craurococcus roseus</name>
    <dbReference type="NCBI Taxonomy" id="77585"/>
    <lineage>
        <taxon>Bacteria</taxon>
        <taxon>Pseudomonadati</taxon>
        <taxon>Pseudomonadota</taxon>
        <taxon>Alphaproteobacteria</taxon>
        <taxon>Acetobacterales</taxon>
        <taxon>Acetobacteraceae</taxon>
        <taxon>Craurococcus</taxon>
    </lineage>
</organism>
<name>A0ABP3QRP4_9PROT</name>
<feature type="transmembrane region" description="Helical" evidence="9">
    <location>
        <begin position="66"/>
        <end position="92"/>
    </location>
</feature>
<comment type="subunit">
    <text evidence="2">The complex is composed of two ATP-binding proteins (CysA), two transmembrane proteins (CysT and CysW) and a solute-binding protein (CysP).</text>
</comment>
<keyword evidence="3 9" id="KW-0813">Transport</keyword>
<feature type="transmembrane region" description="Helical" evidence="9">
    <location>
        <begin position="223"/>
        <end position="245"/>
    </location>
</feature>
<comment type="function">
    <text evidence="8">Part of the ABC transporter complex CysAWTP (TC 3.A.1.6.1) involved in sulfate/thiosulfate import. Probably responsible for the translocation of the substrate across the membrane.</text>
</comment>
<evidence type="ECO:0000256" key="6">
    <source>
        <dbReference type="ARBA" id="ARBA00023032"/>
    </source>
</evidence>
<comment type="subcellular location">
    <subcellularLocation>
        <location evidence="1">Cell membrane</location>
        <topology evidence="1">Multi-pass membrane protein</topology>
    </subcellularLocation>
</comment>
<keyword evidence="5 9" id="KW-1133">Transmembrane helix</keyword>
<evidence type="ECO:0000313" key="12">
    <source>
        <dbReference type="Proteomes" id="UP001501588"/>
    </source>
</evidence>
<comment type="caution">
    <text evidence="9">Lacks conserved residue(s) required for the propagation of feature annotation.</text>
</comment>
<dbReference type="PROSITE" id="PS50928">
    <property type="entry name" value="ABC_TM1"/>
    <property type="match status" value="1"/>
</dbReference>
<dbReference type="InterPro" id="IPR000515">
    <property type="entry name" value="MetI-like"/>
</dbReference>
<dbReference type="InterPro" id="IPR005667">
    <property type="entry name" value="Sulph_transpt2"/>
</dbReference>
<dbReference type="InterPro" id="IPR035906">
    <property type="entry name" value="MetI-like_sf"/>
</dbReference>
<dbReference type="Gene3D" id="1.10.3720.10">
    <property type="entry name" value="MetI-like"/>
    <property type="match status" value="1"/>
</dbReference>
<comment type="function">
    <text evidence="9">Part of the ABC transporter complex (TC 3.A.1.6.1) involved in sulfate/thiosulfate import.</text>
</comment>
<evidence type="ECO:0000256" key="1">
    <source>
        <dbReference type="ARBA" id="ARBA00004651"/>
    </source>
</evidence>
<dbReference type="SUPFAM" id="SSF161098">
    <property type="entry name" value="MetI-like"/>
    <property type="match status" value="1"/>
</dbReference>
<evidence type="ECO:0000313" key="11">
    <source>
        <dbReference type="EMBL" id="GAA0596017.1"/>
    </source>
</evidence>
<dbReference type="RefSeq" id="WP_343896968.1">
    <property type="nucleotide sequence ID" value="NZ_BAAAFZ010000060.1"/>
</dbReference>
<evidence type="ECO:0000259" key="10">
    <source>
        <dbReference type="PROSITE" id="PS50928"/>
    </source>
</evidence>
<feature type="transmembrane region" description="Helical" evidence="9">
    <location>
        <begin position="196"/>
        <end position="214"/>
    </location>
</feature>
<dbReference type="EMBL" id="BAAAFZ010000060">
    <property type="protein sequence ID" value="GAA0596017.1"/>
    <property type="molecule type" value="Genomic_DNA"/>
</dbReference>
<proteinExistence type="inferred from homology"/>
<reference evidence="12" key="1">
    <citation type="journal article" date="2019" name="Int. J. Syst. Evol. Microbiol.">
        <title>The Global Catalogue of Microorganisms (GCM) 10K type strain sequencing project: providing services to taxonomists for standard genome sequencing and annotation.</title>
        <authorList>
            <consortium name="The Broad Institute Genomics Platform"/>
            <consortium name="The Broad Institute Genome Sequencing Center for Infectious Disease"/>
            <person name="Wu L."/>
            <person name="Ma J."/>
        </authorList>
    </citation>
    <scope>NUCLEOTIDE SEQUENCE [LARGE SCALE GENOMIC DNA]</scope>
    <source>
        <strain evidence="12">JCM 9933</strain>
    </source>
</reference>
<evidence type="ECO:0000256" key="5">
    <source>
        <dbReference type="ARBA" id="ARBA00022989"/>
    </source>
</evidence>
<protein>
    <recommendedName>
        <fullName evidence="9">Sulfate transport system permease protein CysT</fullName>
    </recommendedName>
</protein>
<evidence type="ECO:0000256" key="9">
    <source>
        <dbReference type="RuleBase" id="RU366001"/>
    </source>
</evidence>
<accession>A0ABP3QRP4</accession>
<evidence type="ECO:0000256" key="3">
    <source>
        <dbReference type="ARBA" id="ARBA00022448"/>
    </source>
</evidence>
<keyword evidence="6 9" id="KW-0764">Sulfate transport</keyword>
<comment type="similarity">
    <text evidence="9">Belongs to the binding-protein-dependent transport system permease family. CysTW subfamily.</text>
</comment>
<feature type="domain" description="ABC transmembrane type-1" evidence="10">
    <location>
        <begin position="68"/>
        <end position="271"/>
    </location>
</feature>
<dbReference type="PANTHER" id="PTHR30406">
    <property type="entry name" value="SULFATE TRANSPORT SYSTEM PERMEASE PROTEIN"/>
    <property type="match status" value="1"/>
</dbReference>
<dbReference type="InterPro" id="IPR011865">
    <property type="entry name" value="CysT_permease"/>
</dbReference>
<comment type="caution">
    <text evidence="11">The sequence shown here is derived from an EMBL/GenBank/DDBJ whole genome shotgun (WGS) entry which is preliminary data.</text>
</comment>
<evidence type="ECO:0000256" key="2">
    <source>
        <dbReference type="ARBA" id="ARBA00011779"/>
    </source>
</evidence>
<keyword evidence="7 9" id="KW-0472">Membrane</keyword>
<dbReference type="NCBIfam" id="TIGR00969">
    <property type="entry name" value="3a0106s02"/>
    <property type="match status" value="1"/>
</dbReference>
<dbReference type="Proteomes" id="UP001501588">
    <property type="component" value="Unassembled WGS sequence"/>
</dbReference>
<keyword evidence="4 9" id="KW-0812">Transmembrane</keyword>
<feature type="transmembrane region" description="Helical" evidence="9">
    <location>
        <begin position="251"/>
        <end position="274"/>
    </location>
</feature>
<dbReference type="NCBIfam" id="TIGR02139">
    <property type="entry name" value="permease_CysT"/>
    <property type="match status" value="1"/>
</dbReference>
<sequence>MSATAAAGGLRFRRPSAVPGFGPAFGIAATGVTLLVLAPLAALVLRAAGQSWGEFAAAAFSPRALAAYRLSFGASALAALVNLVVGLLLAWVLVRYRFPLRRVADALVDLPFALPTAVAGVALTAICAPDGLAGRVAAEFGVKLAFTPTGVFIALLFIGLPYVVRTVQPVLADLEPELEEAAALLGASRWRTVTRVVLPALAPAAAAGLALAFARSVGEYGSVIFIAGNVPMVSEIAPLLVVVQLEEYDYGAATAIAAVLLAASLVLLAIGAVLQRRLEREGAR</sequence>
<dbReference type="PANTHER" id="PTHR30406:SF8">
    <property type="entry name" value="SULFATE TRANSPORT SYSTEM PERMEASE PROTEIN CYST"/>
    <property type="match status" value="1"/>
</dbReference>
<feature type="transmembrane region" description="Helical" evidence="9">
    <location>
        <begin position="144"/>
        <end position="164"/>
    </location>
</feature>
<dbReference type="Pfam" id="PF00528">
    <property type="entry name" value="BPD_transp_1"/>
    <property type="match status" value="1"/>
</dbReference>
<feature type="transmembrane region" description="Helical" evidence="9">
    <location>
        <begin position="20"/>
        <end position="45"/>
    </location>
</feature>
<dbReference type="CDD" id="cd06261">
    <property type="entry name" value="TM_PBP2"/>
    <property type="match status" value="1"/>
</dbReference>
<evidence type="ECO:0000256" key="4">
    <source>
        <dbReference type="ARBA" id="ARBA00022692"/>
    </source>
</evidence>